<evidence type="ECO:0000313" key="3">
    <source>
        <dbReference type="Proteomes" id="UP000501802"/>
    </source>
</evidence>
<accession>A0A6G9AN17</accession>
<dbReference type="KEGG" id="spib:G8759_14485"/>
<keyword evidence="1" id="KW-0812">Transmembrane</keyword>
<keyword evidence="1" id="KW-0472">Membrane</keyword>
<sequence>MQLDANLRKNAMHLVLTSITILLILLIIGFGATSSGKWFRIYSILTISILLLFGIWAGLDAPRIAVAMPTPWLGIKERINIYGYIIWMMVLAFDFLRAEKLPGPSKHLPAYNIAKHASEIKTTSD</sequence>
<keyword evidence="1" id="KW-1133">Transmembrane helix</keyword>
<evidence type="ECO:0000313" key="2">
    <source>
        <dbReference type="EMBL" id="QIP13736.1"/>
    </source>
</evidence>
<dbReference type="EMBL" id="CP050063">
    <property type="protein sequence ID" value="QIP13736.1"/>
    <property type="molecule type" value="Genomic_DNA"/>
</dbReference>
<dbReference type="Proteomes" id="UP000501802">
    <property type="component" value="Chromosome"/>
</dbReference>
<keyword evidence="3" id="KW-1185">Reference proteome</keyword>
<dbReference type="AlphaFoldDB" id="A0A6G9AN17"/>
<feature type="transmembrane region" description="Helical" evidence="1">
    <location>
        <begin position="12"/>
        <end position="32"/>
    </location>
</feature>
<organism evidence="2 3">
    <name type="scientific">Spirosoma aureum</name>
    <dbReference type="NCBI Taxonomy" id="2692134"/>
    <lineage>
        <taxon>Bacteria</taxon>
        <taxon>Pseudomonadati</taxon>
        <taxon>Bacteroidota</taxon>
        <taxon>Cytophagia</taxon>
        <taxon>Cytophagales</taxon>
        <taxon>Cytophagaceae</taxon>
        <taxon>Spirosoma</taxon>
    </lineage>
</organism>
<gene>
    <name evidence="2" type="ORF">G8759_14485</name>
</gene>
<reference evidence="2 3" key="1">
    <citation type="submission" date="2020-03" db="EMBL/GenBank/DDBJ databases">
        <authorList>
            <person name="Kim M.K."/>
        </authorList>
    </citation>
    <scope>NUCLEOTIDE SEQUENCE [LARGE SCALE GENOMIC DNA]</scope>
    <source>
        <strain evidence="2 3">BT328</strain>
    </source>
</reference>
<name>A0A6G9AN17_9BACT</name>
<dbReference type="RefSeq" id="WP_167209091.1">
    <property type="nucleotide sequence ID" value="NZ_CP050063.1"/>
</dbReference>
<proteinExistence type="predicted"/>
<protein>
    <submittedName>
        <fullName evidence="2">Uncharacterized protein</fullName>
    </submittedName>
</protein>
<evidence type="ECO:0000256" key="1">
    <source>
        <dbReference type="SAM" id="Phobius"/>
    </source>
</evidence>
<feature type="transmembrane region" description="Helical" evidence="1">
    <location>
        <begin position="39"/>
        <end position="59"/>
    </location>
</feature>
<feature type="transmembrane region" description="Helical" evidence="1">
    <location>
        <begin position="79"/>
        <end position="96"/>
    </location>
</feature>